<dbReference type="InterPro" id="IPR018060">
    <property type="entry name" value="HTH_AraC"/>
</dbReference>
<gene>
    <name evidence="5" type="ORF">LDH80_00510</name>
</gene>
<dbReference type="PROSITE" id="PS01124">
    <property type="entry name" value="HTH_ARAC_FAMILY_2"/>
    <property type="match status" value="1"/>
</dbReference>
<dbReference type="PANTHER" id="PTHR46796">
    <property type="entry name" value="HTH-TYPE TRANSCRIPTIONAL ACTIVATOR RHAS-RELATED"/>
    <property type="match status" value="1"/>
</dbReference>
<dbReference type="InterPro" id="IPR009057">
    <property type="entry name" value="Homeodomain-like_sf"/>
</dbReference>
<dbReference type="GeneID" id="95597880"/>
<keyword evidence="1" id="KW-0805">Transcription regulation</keyword>
<keyword evidence="3" id="KW-0804">Transcription</keyword>
<reference evidence="5" key="1">
    <citation type="submission" date="2021-09" db="EMBL/GenBank/DDBJ databases">
        <title>Complete genome sequence and metabolic characterization of Streptomyces tanashiensis DSM 731 the producer of antibacterial Kalafungin and diverse secondary metabolites.</title>
        <authorList>
            <person name="Abbasi M.N."/>
            <person name="Anwar M.N."/>
            <person name="Alam K."/>
            <person name="Shoaib M."/>
            <person name="Lin Z."/>
            <person name="Hayat M."/>
            <person name="Ali M.I."/>
            <person name="Malik H.M.T."/>
            <person name="Ahmed I."/>
            <person name="Li A."/>
            <person name="Hailong Wang H."/>
            <person name="Zhang Y."/>
        </authorList>
    </citation>
    <scope>NUCLEOTIDE SEQUENCE</scope>
    <source>
        <strain evidence="5">Kala</strain>
    </source>
</reference>
<dbReference type="SMART" id="SM00342">
    <property type="entry name" value="HTH_ARAC"/>
    <property type="match status" value="1"/>
</dbReference>
<dbReference type="Gene3D" id="1.10.10.60">
    <property type="entry name" value="Homeodomain-like"/>
    <property type="match status" value="1"/>
</dbReference>
<accession>A0ABY6QNE5</accession>
<evidence type="ECO:0000256" key="1">
    <source>
        <dbReference type="ARBA" id="ARBA00023015"/>
    </source>
</evidence>
<dbReference type="Pfam" id="PF12833">
    <property type="entry name" value="HTH_18"/>
    <property type="match status" value="1"/>
</dbReference>
<dbReference type="Proteomes" id="UP001164506">
    <property type="component" value="Chromosome"/>
</dbReference>
<evidence type="ECO:0000256" key="2">
    <source>
        <dbReference type="ARBA" id="ARBA00023125"/>
    </source>
</evidence>
<proteinExistence type="predicted"/>
<dbReference type="EMBL" id="CP084204">
    <property type="protein sequence ID" value="UZX19320.1"/>
    <property type="molecule type" value="Genomic_DNA"/>
</dbReference>
<evidence type="ECO:0000256" key="3">
    <source>
        <dbReference type="ARBA" id="ARBA00023163"/>
    </source>
</evidence>
<evidence type="ECO:0000313" key="5">
    <source>
        <dbReference type="EMBL" id="UZX19320.1"/>
    </source>
</evidence>
<sequence>MDGDERTIAELLRSEVVRERRGALRQRVHSAGIRLQDILCCEDRRGFVGPGYADEYSVVLVRAGSFVQRIEGEELFLDPTGGYLLRPGDELRVAHPLGPGDRSSELRLSEKAFADRFDDMAGVSRGFHVDGVTDLRHRALLSAARRGAEPFELAERLHRLLDAVAASVDSRRAEDRGPARQATARVHAGLVRDVRAVLATGPVALGLTLEELAQVVGVSPHHLSRVFHAVTGRTLTRYRNELRLRGVLHAIEGGAGAGGLRALAYEYGFADQAHLTRMCRSHTGHVPSAVRRLLADRA</sequence>
<evidence type="ECO:0000313" key="6">
    <source>
        <dbReference type="Proteomes" id="UP001164506"/>
    </source>
</evidence>
<name>A0ABY6QNE5_9ACTN</name>
<keyword evidence="2" id="KW-0238">DNA-binding</keyword>
<evidence type="ECO:0000259" key="4">
    <source>
        <dbReference type="PROSITE" id="PS01124"/>
    </source>
</evidence>
<dbReference type="SUPFAM" id="SSF46689">
    <property type="entry name" value="Homeodomain-like"/>
    <property type="match status" value="1"/>
</dbReference>
<protein>
    <submittedName>
        <fullName evidence="5">AraC family transcriptional regulator</fullName>
    </submittedName>
</protein>
<dbReference type="InterPro" id="IPR050204">
    <property type="entry name" value="AraC_XylS_family_regulators"/>
</dbReference>
<organism evidence="5 6">
    <name type="scientific">Streptomyces tanashiensis</name>
    <dbReference type="NCBI Taxonomy" id="67367"/>
    <lineage>
        <taxon>Bacteria</taxon>
        <taxon>Bacillati</taxon>
        <taxon>Actinomycetota</taxon>
        <taxon>Actinomycetes</taxon>
        <taxon>Kitasatosporales</taxon>
        <taxon>Streptomycetaceae</taxon>
        <taxon>Streptomyces</taxon>
    </lineage>
</organism>
<keyword evidence="6" id="KW-1185">Reference proteome</keyword>
<dbReference type="RefSeq" id="WP_267257814.1">
    <property type="nucleotide sequence ID" value="NZ_CP084204.1"/>
</dbReference>
<feature type="domain" description="HTH araC/xylS-type" evidence="4">
    <location>
        <begin position="192"/>
        <end position="293"/>
    </location>
</feature>